<evidence type="ECO:0000259" key="1">
    <source>
        <dbReference type="Pfam" id="PF08125"/>
    </source>
</evidence>
<evidence type="ECO:0000313" key="2">
    <source>
        <dbReference type="EMBL" id="MBB5817199.1"/>
    </source>
</evidence>
<name>A0A7W9MEC9_9ACTN</name>
<dbReference type="EMBL" id="JACHMP010000001">
    <property type="protein sequence ID" value="MBB5817199.1"/>
    <property type="molecule type" value="Genomic_DNA"/>
</dbReference>
<dbReference type="RefSeq" id="WP_246473322.1">
    <property type="nucleotide sequence ID" value="NZ_JACHMP010000001.1"/>
</dbReference>
<proteinExistence type="predicted"/>
<dbReference type="InterPro" id="IPR050988">
    <property type="entry name" value="Mannitol_DH/Oxidoreductase"/>
</dbReference>
<comment type="caution">
    <text evidence="2">The sequence shown here is derived from an EMBL/GenBank/DDBJ whole genome shotgun (WGS) entry which is preliminary data.</text>
</comment>
<organism evidence="2 3">
    <name type="scientific">Streptosporangium becharense</name>
    <dbReference type="NCBI Taxonomy" id="1816182"/>
    <lineage>
        <taxon>Bacteria</taxon>
        <taxon>Bacillati</taxon>
        <taxon>Actinomycetota</taxon>
        <taxon>Actinomycetes</taxon>
        <taxon>Streptosporangiales</taxon>
        <taxon>Streptosporangiaceae</taxon>
        <taxon>Streptosporangium</taxon>
    </lineage>
</organism>
<dbReference type="PANTHER" id="PTHR43362:SF1">
    <property type="entry name" value="MANNITOL DEHYDROGENASE 2-RELATED"/>
    <property type="match status" value="1"/>
</dbReference>
<gene>
    <name evidence="2" type="ORF">F4562_000261</name>
</gene>
<dbReference type="PANTHER" id="PTHR43362">
    <property type="entry name" value="MANNITOL DEHYDROGENASE DSF1-RELATED"/>
    <property type="match status" value="1"/>
</dbReference>
<dbReference type="Gene3D" id="1.10.1040.10">
    <property type="entry name" value="N-(1-d-carboxylethyl)-l-norvaline Dehydrogenase, domain 2"/>
    <property type="match status" value="1"/>
</dbReference>
<dbReference type="SUPFAM" id="SSF48179">
    <property type="entry name" value="6-phosphogluconate dehydrogenase C-terminal domain-like"/>
    <property type="match status" value="1"/>
</dbReference>
<dbReference type="Proteomes" id="UP000540685">
    <property type="component" value="Unassembled WGS sequence"/>
</dbReference>
<keyword evidence="3" id="KW-1185">Reference proteome</keyword>
<protein>
    <submittedName>
        <fullName evidence="2">Mannitol-1-phosphate/altronate dehydrogenase</fullName>
    </submittedName>
</protein>
<sequence length="185" mass="20070">MGARFVADTTPYEERKLWLLNGGHSLLAYAGSLRGHTTVAEAVADPACRSWLAQWWREASRHLGFAEAELAAYRATLVERFANPRIRHTLAKIAEDGSQKLPVRVLPVLRAERENGRLPAGAVRVLAAWVLHLRGRGTPVRDGTAPPAAGTLREAARTVLAGLDPALAHDVPLVDAVAAQARELR</sequence>
<reference evidence="2 3" key="1">
    <citation type="submission" date="2020-08" db="EMBL/GenBank/DDBJ databases">
        <title>Sequencing the genomes of 1000 actinobacteria strains.</title>
        <authorList>
            <person name="Klenk H.-P."/>
        </authorList>
    </citation>
    <scope>NUCLEOTIDE SEQUENCE [LARGE SCALE GENOMIC DNA]</scope>
    <source>
        <strain evidence="2 3">DSM 46887</strain>
    </source>
</reference>
<dbReference type="InterPro" id="IPR013118">
    <property type="entry name" value="Mannitol_DH_C"/>
</dbReference>
<dbReference type="AlphaFoldDB" id="A0A7W9MEC9"/>
<dbReference type="Pfam" id="PF08125">
    <property type="entry name" value="Mannitol_dh_C"/>
    <property type="match status" value="1"/>
</dbReference>
<dbReference type="InterPro" id="IPR013328">
    <property type="entry name" value="6PGD_dom2"/>
</dbReference>
<feature type="domain" description="Mannitol dehydrogenase C-terminal" evidence="1">
    <location>
        <begin position="9"/>
        <end position="136"/>
    </location>
</feature>
<dbReference type="GO" id="GO:0016616">
    <property type="term" value="F:oxidoreductase activity, acting on the CH-OH group of donors, NAD or NADP as acceptor"/>
    <property type="evidence" value="ECO:0007669"/>
    <property type="project" value="TreeGrafter"/>
</dbReference>
<dbReference type="InterPro" id="IPR008927">
    <property type="entry name" value="6-PGluconate_DH-like_C_sf"/>
</dbReference>
<accession>A0A7W9MEC9</accession>
<evidence type="ECO:0000313" key="3">
    <source>
        <dbReference type="Proteomes" id="UP000540685"/>
    </source>
</evidence>